<feature type="compositionally biased region" description="Pro residues" evidence="1">
    <location>
        <begin position="887"/>
        <end position="968"/>
    </location>
</feature>
<evidence type="ECO:0000313" key="4">
    <source>
        <dbReference type="EMBL" id="CEG00098.1"/>
    </source>
</evidence>
<evidence type="ECO:0000259" key="2">
    <source>
        <dbReference type="Pfam" id="PF14295"/>
    </source>
</evidence>
<feature type="region of interest" description="Disordered" evidence="1">
    <location>
        <begin position="1527"/>
        <end position="1547"/>
    </location>
</feature>
<feature type="region of interest" description="Disordered" evidence="1">
    <location>
        <begin position="1856"/>
        <end position="1931"/>
    </location>
</feature>
<feature type="region of interest" description="Disordered" evidence="1">
    <location>
        <begin position="718"/>
        <end position="762"/>
    </location>
</feature>
<feature type="domain" description="Apple" evidence="2">
    <location>
        <begin position="628"/>
        <end position="686"/>
    </location>
</feature>
<feature type="domain" description="Apple" evidence="2">
    <location>
        <begin position="1788"/>
        <end position="1838"/>
    </location>
</feature>
<feature type="region of interest" description="Disordered" evidence="1">
    <location>
        <begin position="884"/>
        <end position="971"/>
    </location>
</feature>
<evidence type="ECO:0000259" key="3">
    <source>
        <dbReference type="Pfam" id="PF16403"/>
    </source>
</evidence>
<reference evidence="4 5" key="2">
    <citation type="journal article" date="2014" name="BMC Genomics">
        <title>An improved genome of the model marine alga Ostreococcus tauri unfolds by assessing Illumina de novo assemblies.</title>
        <authorList>
            <person name="Blanc-Mathieu R."/>
            <person name="Verhelst B."/>
            <person name="Derelle E."/>
            <person name="Rombauts S."/>
            <person name="Bouget F.Y."/>
            <person name="Carre I."/>
            <person name="Chateau A."/>
            <person name="Eyre-Walker A."/>
            <person name="Grimsley N."/>
            <person name="Moreau H."/>
            <person name="Piegu B."/>
            <person name="Rivals E."/>
            <person name="Schackwitz W."/>
            <person name="Van de Peer Y."/>
            <person name="Piganeau G."/>
        </authorList>
    </citation>
    <scope>NUCLEOTIDE SEQUENCE [LARGE SCALE GENOMIC DNA]</scope>
    <source>
        <strain evidence="5">OTTH 0595 / CCAP 157/2 / RCC745</strain>
    </source>
</reference>
<dbReference type="EMBL" id="CAID01000013">
    <property type="protein sequence ID" value="CEG00098.1"/>
    <property type="molecule type" value="Genomic_DNA"/>
</dbReference>
<dbReference type="PANTHER" id="PTHR46873">
    <property type="entry name" value="EXPRESSED PROTEIN"/>
    <property type="match status" value="1"/>
</dbReference>
<dbReference type="Pfam" id="PF16403">
    <property type="entry name" value="Bact_surface_Ig-like"/>
    <property type="match status" value="1"/>
</dbReference>
<dbReference type="PRINTS" id="PR01217">
    <property type="entry name" value="PRICHEXTENSN"/>
</dbReference>
<dbReference type="InterPro" id="IPR003609">
    <property type="entry name" value="Pan_app"/>
</dbReference>
<evidence type="ECO:0000313" key="5">
    <source>
        <dbReference type="Proteomes" id="UP000009170"/>
    </source>
</evidence>
<sequence>MCASVARGTSRSMLQVRGARHRCARAHRWFVSETDCNYAPRKQADDEFADSRFDGTNCEAFNGGALRVDAYAWSSSASESMLQVGVDAIDGRVALETYASALISNDADEEVNLNGVTIQYEFSRLVRSNDDDTSFQTPDFTPGDFEFTCWGAQIINPSGARRLVDCGDVRIEMNDVGPRIVFGSNVALNVGEFLAGGYSNFLFSFRDSQMREMDVDSIRALEPTCDASVFSTFAPENVNVALTSTFGWNPNAMIVLSACPSLLDVVFSTLTASVDGAGASVHGVVGHRSCGTLDASKVAFAIDLGGEYDETQLESACDGVQVVYPISSVPPADTRASCDVVATERGIELRFGDGLVLCPGCFIVGSRNSVMFSMTYTDSREFSGTTISSNDLSQPICTGFPRGGGSTNDVVRPCNEEDNAEYEGSRITEGLFLVPSPEACCLACRENPNCNVWTFCTADDGCGRSEFAYSYSACELKYAAPQIITQDIIPGKRGAEVTYISGAIKDKTTEPVPFDTSSERKECRAEANANYDGIQISIVNAVSWSACCDACLADSSCAVWNFCDETGGCDGEFAYQTCILKIFLVGGDPRNPPAIARGEGVPWISGSLAERIPEPPPSIEGCKVERNANYKGHPLNSGSDLILDDETECCAECKKTKKCTAWVFCAAPGGCGNEYYEYTFGECWLKHLGRNDLAQAPIPAWERGFNVTWTSGIIAASEPSPTPAPLPPPVVIPSPSAPLQPPAPILSPSPPPAPPVLPSPSPPPAPLVLPSPSPPPAPLVLPSPPPLSPSLPPPLIPVSPSPPPLPTCQRLLADVRSRCKSFFGGQNDGVFDQSCCDIVRGMNVERCFCDRATIDALGEDLRVIEIAVPALCESGLEVVSGLGCVSSPPPSPPPPNPPPLPSPPPPSPPPPSPTPPLPPPPSPFPPPSPSPSPPPPSPPPPSPPPPSPPPPSPFPPPAPPPPSPPPADECPNLKVVGGLDAVQNEVLLNSVYVDRGAVATDDIDGDISNEIDVDTSDVDTSRVGTYRVVYRIRDSGGCDVMAERLVRVIALVPTSDFAQLTSLCVSNIPRVQELCVGISAAGKGAPNPASFPSCCVALSDLDEAGCFCVPEFIREFEGVQVSVGEVAAFSPLACGFRIKVGDVCEDQQLLSQFLSTPTAVPDFVISNEDWIRIVDEGGSLREDVSCADTLTVTQKYCSAIQQNVGVIPRVSDFGPCCATAERLYNNSCLCDEGFKLITDENLIFLREFVGFTPLACGFNFTEDCPALADELGIQTIAVEIPVDNGTIPIGPTTPITRPLEGYGVVVENGQIVPTDAPGRSECDTVRELKNFLVPSSRPNAKEYDVLGAIGCCANATIYIPEVTVVIAYRPLDGSSNVFVDALSVPTVKCNGLTLISSRGEVLDDTLCDRATIQENIDSVEITLTDLTIPADAAITGRVRDGKLFTVNHGSEATLNALAPVVKALQCDVGGTWADALPPVQQDATRRKLLQFFGGIPFFPEPNQLNVTEGPSPVRPLNGFNLTQYARPSFRPHSDTGAGDFAEGDEEDDQPFTLQCQDFLSRVRASLRWFGKRVDVNGNYRVAPFERYEFRGSIGIDERGSALTLTDVNVPIVLSAWVNANGTWNEVQNPVDEYGIECNFPRVVGDSSQDQNDDPCGRLQFFMASYTPDGVFRNDGRPSPKVILLEVSFSQVVLCPGCKLQGDGENDALFTVFSRTGSRFDYIGPSVGQPTCVRDLRGQPVQPVAATPGGPTPTPTPTPTPMPIPTPVPPRPVPPTTGPQCNGEKGLNLKGILLRDGSKFIVDSEDECCLACWQTRDCDTWVYCTGNCVDFAYHSCWLKRSIGGGYTAERGPTEIAAWDRGPDIPWTSGWFPRRTFPQTPPSPPPIDESPPPLLPPSQEPPMAPPLPPQEPAQEPPSPSDSPDPPDSATYFTLQPGVPIQIPAATITIIPGANVPGQVPPAPGPEPVENLSGQCAPEDVTVCPSESAPKRLREADTRLSLQLLPGEGALQAIVTGTAINFGRIVSNSVCLNGLSVTLPFDRTVIDVSSEQSRVAPPEEFTIDCIFIGVRSRDGPPRDDANGCNVYARAEVTDSGVQVNFLNIALCSECWLVGGPSSALFVVRHIEGSTLTLPEASVTNTNVFTEDAAFCSP</sequence>
<feature type="domain" description="Apple" evidence="2">
    <location>
        <begin position="420"/>
        <end position="477"/>
    </location>
</feature>
<dbReference type="STRING" id="70448.A0A096P7Z7"/>
<comment type="caution">
    <text evidence="4">The sequence shown here is derived from an EMBL/GenBank/DDBJ whole genome shotgun (WGS) entry which is preliminary data.</text>
</comment>
<protein>
    <submittedName>
        <fullName evidence="4">Ovarian tumour, otubain</fullName>
    </submittedName>
</protein>
<keyword evidence="5" id="KW-1185">Reference proteome</keyword>
<dbReference type="Gene3D" id="3.50.4.10">
    <property type="entry name" value="Hepatocyte Growth Factor"/>
    <property type="match status" value="4"/>
</dbReference>
<accession>A0A096P7Z7</accession>
<dbReference type="Pfam" id="PF14295">
    <property type="entry name" value="PAN_4"/>
    <property type="match status" value="4"/>
</dbReference>
<reference evidence="5" key="1">
    <citation type="journal article" date="2006" name="Proc. Natl. Acad. Sci. U.S.A.">
        <title>Genome analysis of the smallest free-living eukaryote Ostreococcus tauri unveils many unique features.</title>
        <authorList>
            <person name="Derelle E."/>
            <person name="Ferraz C."/>
            <person name="Rombauts S."/>
            <person name="Rouze P."/>
            <person name="Worden A.Z."/>
            <person name="Robbens S."/>
            <person name="Partensky F."/>
            <person name="Degroeve S."/>
            <person name="Echeynie S."/>
            <person name="Cooke R."/>
            <person name="Saeys Y."/>
            <person name="Wuyts J."/>
            <person name="Jabbari K."/>
            <person name="Bowler C."/>
            <person name="Panaud O."/>
            <person name="Piegu B."/>
            <person name="Ball S.G."/>
            <person name="Ral J.-P."/>
            <person name="Bouget F.-Y."/>
            <person name="Piganeau G."/>
            <person name="De Baets B."/>
            <person name="Picard A."/>
            <person name="Delseny M."/>
            <person name="Demaille J."/>
            <person name="Van de Peer Y."/>
            <person name="Moreau H."/>
        </authorList>
    </citation>
    <scope>NUCLEOTIDE SEQUENCE [LARGE SCALE GENOMIC DNA]</scope>
    <source>
        <strain evidence="5">OTTH 0595 / CCAP 157/2 / RCC745</strain>
    </source>
</reference>
<feature type="compositionally biased region" description="Pro residues" evidence="1">
    <location>
        <begin position="1749"/>
        <end position="1776"/>
    </location>
</feature>
<dbReference type="GeneID" id="9835699"/>
<dbReference type="InterPro" id="IPR032179">
    <property type="entry name" value="Cry22Aa_Ig-like"/>
</dbReference>
<gene>
    <name evidence="4" type="ORF">OT_ostta13g01340</name>
</gene>
<dbReference type="InterPro" id="IPR013783">
    <property type="entry name" value="Ig-like_fold"/>
</dbReference>
<dbReference type="OrthoDB" id="498941at2759"/>
<dbReference type="PANTHER" id="PTHR46873:SF1">
    <property type="entry name" value="EXPRESSED PROTEIN"/>
    <property type="match status" value="1"/>
</dbReference>
<dbReference type="KEGG" id="ota:OT_ostta13g01340"/>
<feature type="domain" description="Apple" evidence="2">
    <location>
        <begin position="529"/>
        <end position="581"/>
    </location>
</feature>
<organism evidence="4 5">
    <name type="scientific">Ostreococcus tauri</name>
    <name type="common">Marine green alga</name>
    <dbReference type="NCBI Taxonomy" id="70448"/>
    <lineage>
        <taxon>Eukaryota</taxon>
        <taxon>Viridiplantae</taxon>
        <taxon>Chlorophyta</taxon>
        <taxon>Mamiellophyceae</taxon>
        <taxon>Mamiellales</taxon>
        <taxon>Bathycoccaceae</taxon>
        <taxon>Ostreococcus</taxon>
    </lineage>
</organism>
<dbReference type="Gene3D" id="2.60.40.10">
    <property type="entry name" value="Immunoglobulins"/>
    <property type="match status" value="1"/>
</dbReference>
<feature type="compositionally biased region" description="Pro residues" evidence="1">
    <location>
        <begin position="720"/>
        <end position="762"/>
    </location>
</feature>
<feature type="region of interest" description="Disordered" evidence="1">
    <location>
        <begin position="1740"/>
        <end position="1781"/>
    </location>
</feature>
<dbReference type="RefSeq" id="XP_022840200.1">
    <property type="nucleotide sequence ID" value="XM_022982703.1"/>
</dbReference>
<dbReference type="InParanoid" id="A0A096P7Z7"/>
<evidence type="ECO:0000256" key="1">
    <source>
        <dbReference type="SAM" id="MobiDB-lite"/>
    </source>
</evidence>
<dbReference type="Proteomes" id="UP000009170">
    <property type="component" value="Unassembled WGS sequence"/>
</dbReference>
<feature type="compositionally biased region" description="Pro residues" evidence="1">
    <location>
        <begin position="1877"/>
        <end position="1924"/>
    </location>
</feature>
<name>A0A096P7Z7_OSTTA</name>
<feature type="domain" description="Pesticidal crystal protein Cry22Aa Ig-like" evidence="3">
    <location>
        <begin position="989"/>
        <end position="1048"/>
    </location>
</feature>
<proteinExistence type="predicted"/>